<dbReference type="Proteomes" id="UP000785200">
    <property type="component" value="Unassembled WGS sequence"/>
</dbReference>
<reference evidence="2" key="1">
    <citation type="submission" date="2019-07" db="EMBL/GenBank/DDBJ databases">
        <title>Hyphodiscus hymeniophilus genome sequencing and assembly.</title>
        <authorList>
            <person name="Kramer G."/>
            <person name="Nodwell J."/>
        </authorList>
    </citation>
    <scope>NUCLEOTIDE SEQUENCE</scope>
    <source>
        <strain evidence="2">ATCC 34498</strain>
    </source>
</reference>
<feature type="compositionally biased region" description="Polar residues" evidence="1">
    <location>
        <begin position="34"/>
        <end position="52"/>
    </location>
</feature>
<comment type="caution">
    <text evidence="2">The sequence shown here is derived from an EMBL/GenBank/DDBJ whole genome shotgun (WGS) entry which is preliminary data.</text>
</comment>
<evidence type="ECO:0000313" key="2">
    <source>
        <dbReference type="EMBL" id="KAG0652821.1"/>
    </source>
</evidence>
<accession>A0A9P6VQI0</accession>
<dbReference type="AlphaFoldDB" id="A0A9P6VQI0"/>
<dbReference type="OrthoDB" id="4509729at2759"/>
<keyword evidence="3" id="KW-1185">Reference proteome</keyword>
<name>A0A9P6VQI0_9HELO</name>
<proteinExistence type="predicted"/>
<protein>
    <submittedName>
        <fullName evidence="2">Uncharacterized protein</fullName>
    </submittedName>
</protein>
<dbReference type="EMBL" id="VNKQ01000002">
    <property type="protein sequence ID" value="KAG0652821.1"/>
    <property type="molecule type" value="Genomic_DNA"/>
</dbReference>
<evidence type="ECO:0000313" key="3">
    <source>
        <dbReference type="Proteomes" id="UP000785200"/>
    </source>
</evidence>
<feature type="compositionally biased region" description="Polar residues" evidence="1">
    <location>
        <begin position="88"/>
        <end position="100"/>
    </location>
</feature>
<organism evidence="2 3">
    <name type="scientific">Hyphodiscus hymeniophilus</name>
    <dbReference type="NCBI Taxonomy" id="353542"/>
    <lineage>
        <taxon>Eukaryota</taxon>
        <taxon>Fungi</taxon>
        <taxon>Dikarya</taxon>
        <taxon>Ascomycota</taxon>
        <taxon>Pezizomycotina</taxon>
        <taxon>Leotiomycetes</taxon>
        <taxon>Helotiales</taxon>
        <taxon>Hyphodiscaceae</taxon>
        <taxon>Hyphodiscus</taxon>
    </lineage>
</organism>
<feature type="compositionally biased region" description="Low complexity" evidence="1">
    <location>
        <begin position="53"/>
        <end position="73"/>
    </location>
</feature>
<sequence length="174" mass="18910">MSISSNPTQKDPERAFALQKYLLLHSQHDALQKHLSQITTSVPATADTSPSQSPSRYGRHSSVSSDSYSLSSSPETPPNMHVPRNLLPSPSHQRSSSVAYTPSRPPMRKRRSSLPTNIDENTIGEIEEDETKLKVVNQQIKTTLTELLNCASALQDVGADETDGCGDGAEEGSH</sequence>
<gene>
    <name evidence="2" type="ORF">D0Z07_0074</name>
</gene>
<evidence type="ECO:0000256" key="1">
    <source>
        <dbReference type="SAM" id="MobiDB-lite"/>
    </source>
</evidence>
<feature type="region of interest" description="Disordered" evidence="1">
    <location>
        <begin position="34"/>
        <end position="123"/>
    </location>
</feature>